<protein>
    <submittedName>
        <fullName evidence="1">TIGR04255 family protein</fullName>
    </submittedName>
</protein>
<dbReference type="Proteomes" id="UP000014605">
    <property type="component" value="Unassembled WGS sequence"/>
</dbReference>
<dbReference type="EMBL" id="ATFC01000004">
    <property type="protein sequence ID" value="EPF47369.1"/>
    <property type="molecule type" value="Genomic_DNA"/>
</dbReference>
<reference evidence="1 2" key="1">
    <citation type="submission" date="2013-04" db="EMBL/GenBank/DDBJ databases">
        <title>The Genome Sequence of Treponema vincentii F0403.</title>
        <authorList>
            <consortium name="The Broad Institute Genomics Platform"/>
            <person name="Earl A."/>
            <person name="Ward D."/>
            <person name="Feldgarden M."/>
            <person name="Gevers D."/>
            <person name="Leonetti C."/>
            <person name="Izard J."/>
            <person name="Walker B."/>
            <person name="Young S."/>
            <person name="Zeng Q."/>
            <person name="Gargeya S."/>
            <person name="Fitzgerald M."/>
            <person name="Haas B."/>
            <person name="Abouelleil A."/>
            <person name="Allen A.W."/>
            <person name="Alvarado L."/>
            <person name="Arachchi H.M."/>
            <person name="Berlin A.M."/>
            <person name="Chapman S.B."/>
            <person name="Gainer-Dewar J."/>
            <person name="Goldberg J."/>
            <person name="Griggs A."/>
            <person name="Gujja S."/>
            <person name="Hansen M."/>
            <person name="Howarth C."/>
            <person name="Imamovic A."/>
            <person name="Ireland A."/>
            <person name="Larimer J."/>
            <person name="McCowan C."/>
            <person name="Murphy C."/>
            <person name="Pearson M."/>
            <person name="Poon T.W."/>
            <person name="Priest M."/>
            <person name="Roberts A."/>
            <person name="Saif S."/>
            <person name="Shea T."/>
            <person name="Sisk P."/>
            <person name="Sykes S."/>
            <person name="Wortman J."/>
            <person name="Nusbaum C."/>
            <person name="Birren B."/>
        </authorList>
    </citation>
    <scope>NUCLEOTIDE SEQUENCE [LARGE SCALE GENOMIC DNA]</scope>
    <source>
        <strain evidence="1 2">F0403</strain>
    </source>
</reference>
<gene>
    <name evidence="1" type="ORF">HMPREF1222_00828</name>
</gene>
<organism evidence="1 2">
    <name type="scientific">Treponema vincentii F0403</name>
    <dbReference type="NCBI Taxonomy" id="1125702"/>
    <lineage>
        <taxon>Bacteria</taxon>
        <taxon>Pseudomonadati</taxon>
        <taxon>Spirochaetota</taxon>
        <taxon>Spirochaetia</taxon>
        <taxon>Spirochaetales</taxon>
        <taxon>Treponemataceae</taxon>
        <taxon>Treponema</taxon>
    </lineage>
</organism>
<name>S3ME78_9SPIR</name>
<dbReference type="HOGENOM" id="CLU_1111011_0_0_12"/>
<accession>S3ME78</accession>
<dbReference type="PATRIC" id="fig|1125702.3.peg.862"/>
<dbReference type="AlphaFoldDB" id="S3ME78"/>
<evidence type="ECO:0000313" key="1">
    <source>
        <dbReference type="EMBL" id="EPF47369.1"/>
    </source>
</evidence>
<proteinExistence type="predicted"/>
<dbReference type="NCBIfam" id="TIGR04255">
    <property type="entry name" value="sporadTIGR04255"/>
    <property type="match status" value="1"/>
</dbReference>
<sequence length="250" mass="28807">MKYSKAPISEVIFGVVYAKQKLSSDDIFVLNGYFKDRFPFLEILSPLVIENLDGFQLVSNLDPLLTGPFLLRRRSSDNKWLLQIQSNSVYLNWIRNDSEPVGNYIGYNAVYGQFVCILDTIEKTLDIGMYEDISMVDLSYGDRIEWQKYIPELSKVKDIINISTPPIFSKEGYNNLFARYTYEDSDLNGFGLLNINTATSIQGSQVIKIETVLRGNLQGFTFPTWFEEAHKKQSFIFDGLFTEYLKGEWL</sequence>
<evidence type="ECO:0000313" key="2">
    <source>
        <dbReference type="Proteomes" id="UP000014605"/>
    </source>
</evidence>
<dbReference type="RefSeq" id="WP_016518337.1">
    <property type="nucleotide sequence ID" value="NZ_KE332512.1"/>
</dbReference>
<dbReference type="InterPro" id="IPR026349">
    <property type="entry name" value="CHP04255"/>
</dbReference>
<keyword evidence="2" id="KW-1185">Reference proteome</keyword>
<dbReference type="GeneID" id="301461012"/>
<comment type="caution">
    <text evidence="1">The sequence shown here is derived from an EMBL/GenBank/DDBJ whole genome shotgun (WGS) entry which is preliminary data.</text>
</comment>